<name>A0ACC3TH29_9ASCO</name>
<dbReference type="EMBL" id="MU970151">
    <property type="protein sequence ID" value="KAK9319980.1"/>
    <property type="molecule type" value="Genomic_DNA"/>
</dbReference>
<reference evidence="2" key="1">
    <citation type="journal article" date="2024" name="Front. Bioeng. Biotechnol.">
        <title>Genome-scale model development and genomic sequencing of the oleaginous clade Lipomyces.</title>
        <authorList>
            <person name="Czajka J.J."/>
            <person name="Han Y."/>
            <person name="Kim J."/>
            <person name="Mondo S.J."/>
            <person name="Hofstad B.A."/>
            <person name="Robles A."/>
            <person name="Haridas S."/>
            <person name="Riley R."/>
            <person name="LaButti K."/>
            <person name="Pangilinan J."/>
            <person name="Andreopoulos W."/>
            <person name="Lipzen A."/>
            <person name="Yan J."/>
            <person name="Wang M."/>
            <person name="Ng V."/>
            <person name="Grigoriev I.V."/>
            <person name="Spatafora J.W."/>
            <person name="Magnuson J.K."/>
            <person name="Baker S.E."/>
            <person name="Pomraning K.R."/>
        </authorList>
    </citation>
    <scope>NUCLEOTIDE SEQUENCE [LARGE SCALE GENOMIC DNA]</scope>
    <source>
        <strain evidence="2">CBS 10300</strain>
    </source>
</reference>
<sequence length="153" mass="17373">LFLDHLRGEPNADQRLSYTWKIVGHPAVSRTIRRHLFSSLRPSELRVRAKAVSLATAANWATSFALGFSVPPLFRSIRFLLFGFNTGAFFHVCFMPETKQRTLEEMDEVSEHGEPLWKPFTSGGDTNKLDKLARDIELGICRVGIDSNLGRRR</sequence>
<protein>
    <submittedName>
        <fullName evidence="1">MFS glucose transporter</fullName>
    </submittedName>
</protein>
<keyword evidence="1" id="KW-0813">Transport</keyword>
<dbReference type="Proteomes" id="UP001489719">
    <property type="component" value="Unassembled WGS sequence"/>
</dbReference>
<proteinExistence type="predicted"/>
<accession>A0ACC3TH29</accession>
<evidence type="ECO:0000313" key="2">
    <source>
        <dbReference type="Proteomes" id="UP001489719"/>
    </source>
</evidence>
<comment type="caution">
    <text evidence="1">The sequence shown here is derived from an EMBL/GenBank/DDBJ whole genome shotgun (WGS) entry which is preliminary data.</text>
</comment>
<keyword evidence="2" id="KW-1185">Reference proteome</keyword>
<keyword evidence="1" id="KW-0762">Sugar transport</keyword>
<evidence type="ECO:0000313" key="1">
    <source>
        <dbReference type="EMBL" id="KAK9319980.1"/>
    </source>
</evidence>
<gene>
    <name evidence="1" type="ORF">V1517DRAFT_356560</name>
</gene>
<organism evidence="1 2">
    <name type="scientific">Lipomyces orientalis</name>
    <dbReference type="NCBI Taxonomy" id="1233043"/>
    <lineage>
        <taxon>Eukaryota</taxon>
        <taxon>Fungi</taxon>
        <taxon>Dikarya</taxon>
        <taxon>Ascomycota</taxon>
        <taxon>Saccharomycotina</taxon>
        <taxon>Lipomycetes</taxon>
        <taxon>Lipomycetales</taxon>
        <taxon>Lipomycetaceae</taxon>
        <taxon>Lipomyces</taxon>
    </lineage>
</organism>
<feature type="non-terminal residue" evidence="1">
    <location>
        <position position="1"/>
    </location>
</feature>